<comment type="cofactor">
    <cofactor evidence="2">
        <name>Zn(2+)</name>
        <dbReference type="ChEBI" id="CHEBI:29105"/>
    </cofactor>
    <text evidence="2">Binds 1 zinc ion per subunit.</text>
</comment>
<dbReference type="PROSITE" id="PS00332">
    <property type="entry name" value="SOD_CU_ZN_2"/>
    <property type="match status" value="1"/>
</dbReference>
<keyword evidence="2" id="KW-0186">Copper</keyword>
<evidence type="ECO:0000259" key="4">
    <source>
        <dbReference type="Pfam" id="PF00080"/>
    </source>
</evidence>
<comment type="function">
    <text evidence="2">Destroys radicals which are normally produced within the cells and which are toxic to biological systems.</text>
</comment>
<dbReference type="CDD" id="cd00305">
    <property type="entry name" value="Cu-Zn_Superoxide_Dismutase"/>
    <property type="match status" value="1"/>
</dbReference>
<evidence type="ECO:0000256" key="3">
    <source>
        <dbReference type="SAM" id="Phobius"/>
    </source>
</evidence>
<dbReference type="EMBL" id="CADCWE010000060">
    <property type="protein sequence ID" value="CAA9531629.1"/>
    <property type="molecule type" value="Genomic_DNA"/>
</dbReference>
<dbReference type="Pfam" id="PF00080">
    <property type="entry name" value="Sod_Cu"/>
    <property type="match status" value="1"/>
</dbReference>
<dbReference type="InterPro" id="IPR018152">
    <property type="entry name" value="SOD_Cu/Zn_BS"/>
</dbReference>
<dbReference type="Gene3D" id="2.60.40.200">
    <property type="entry name" value="Superoxide dismutase, copper/zinc binding domain"/>
    <property type="match status" value="1"/>
</dbReference>
<comment type="cofactor">
    <cofactor evidence="2">
        <name>Cu cation</name>
        <dbReference type="ChEBI" id="CHEBI:23378"/>
    </cofactor>
    <text evidence="2">Binds 1 copper ion per subunit.</text>
</comment>
<dbReference type="InterPro" id="IPR024134">
    <property type="entry name" value="SOD_Cu/Zn_/chaperone"/>
</dbReference>
<dbReference type="PANTHER" id="PTHR10003">
    <property type="entry name" value="SUPEROXIDE DISMUTASE CU-ZN -RELATED"/>
    <property type="match status" value="1"/>
</dbReference>
<comment type="similarity">
    <text evidence="1 2">Belongs to the Cu-Zn superoxide dismutase family.</text>
</comment>
<keyword evidence="2" id="KW-0862">Zinc</keyword>
<dbReference type="SUPFAM" id="SSF49329">
    <property type="entry name" value="Cu,Zn superoxide dismutase-like"/>
    <property type="match status" value="1"/>
</dbReference>
<dbReference type="GO" id="GO:0005507">
    <property type="term" value="F:copper ion binding"/>
    <property type="evidence" value="ECO:0007669"/>
    <property type="project" value="InterPro"/>
</dbReference>
<dbReference type="GO" id="GO:0004784">
    <property type="term" value="F:superoxide dismutase activity"/>
    <property type="evidence" value="ECO:0007669"/>
    <property type="project" value="UniProtKB-EC"/>
</dbReference>
<proteinExistence type="inferred from homology"/>
<dbReference type="InterPro" id="IPR036423">
    <property type="entry name" value="SOD-like_Cu/Zn_dom_sf"/>
</dbReference>
<keyword evidence="3" id="KW-0812">Transmembrane</keyword>
<keyword evidence="2 5" id="KW-0560">Oxidoreductase</keyword>
<dbReference type="EC" id="1.15.1.1" evidence="2"/>
<keyword evidence="3" id="KW-0472">Membrane</keyword>
<evidence type="ECO:0000256" key="2">
    <source>
        <dbReference type="RuleBase" id="RU000393"/>
    </source>
</evidence>
<protein>
    <recommendedName>
        <fullName evidence="2">Superoxide dismutase [Cu-Zn]</fullName>
        <ecNumber evidence="2">1.15.1.1</ecNumber>
    </recommendedName>
</protein>
<dbReference type="InterPro" id="IPR001424">
    <property type="entry name" value="SOD_Cu_Zn_dom"/>
</dbReference>
<feature type="domain" description="Superoxide dismutase copper/zinc binding" evidence="4">
    <location>
        <begin position="118"/>
        <end position="267"/>
    </location>
</feature>
<evidence type="ECO:0000256" key="1">
    <source>
        <dbReference type="ARBA" id="ARBA00010457"/>
    </source>
</evidence>
<keyword evidence="2" id="KW-0479">Metal-binding</keyword>
<dbReference type="AlphaFoldDB" id="A0A6J4TVN1"/>
<reference evidence="5" key="1">
    <citation type="submission" date="2020-02" db="EMBL/GenBank/DDBJ databases">
        <authorList>
            <person name="Meier V. D."/>
        </authorList>
    </citation>
    <scope>NUCLEOTIDE SEQUENCE</scope>
    <source>
        <strain evidence="5">AVDCRST_MAG73</strain>
    </source>
</reference>
<feature type="transmembrane region" description="Helical" evidence="3">
    <location>
        <begin position="65"/>
        <end position="85"/>
    </location>
</feature>
<comment type="catalytic activity">
    <reaction evidence="2">
        <text>2 superoxide + 2 H(+) = H2O2 + O2</text>
        <dbReference type="Rhea" id="RHEA:20696"/>
        <dbReference type="ChEBI" id="CHEBI:15378"/>
        <dbReference type="ChEBI" id="CHEBI:15379"/>
        <dbReference type="ChEBI" id="CHEBI:16240"/>
        <dbReference type="ChEBI" id="CHEBI:18421"/>
        <dbReference type="EC" id="1.15.1.1"/>
    </reaction>
</comment>
<keyword evidence="3" id="KW-1133">Transmembrane helix</keyword>
<evidence type="ECO:0000313" key="5">
    <source>
        <dbReference type="EMBL" id="CAA9531629.1"/>
    </source>
</evidence>
<organism evidence="5">
    <name type="scientific">uncultured Thermomicrobiales bacterium</name>
    <dbReference type="NCBI Taxonomy" id="1645740"/>
    <lineage>
        <taxon>Bacteria</taxon>
        <taxon>Pseudomonadati</taxon>
        <taxon>Thermomicrobiota</taxon>
        <taxon>Thermomicrobia</taxon>
        <taxon>Thermomicrobiales</taxon>
        <taxon>environmental samples</taxon>
    </lineage>
</organism>
<gene>
    <name evidence="5" type="ORF">AVDCRST_MAG73-1009</name>
</gene>
<name>A0A6J4TVN1_9BACT</name>
<accession>A0A6J4TVN1</accession>
<sequence>MARSVDARCDEAWFDSSMIGAFDPSPMVGVLRCPAAVGCGGATDPSPVEPSHPIYAEGTPMKRTIPIVAALVVAVVGLLGGGALVGSRAQDATPAASPAPVPPLIQVALQDLNGQEVGVASFIEETDGTVAVAVTVEGLVAGEHGIHVHAVGDCNAATAEAFTTAGGHYNPAGVAHGAPPFPAEDDGTPPAATPVVGDGHAGDLGNIVASETGSGRLRIVTDRFTLSAGEASLDDEDGSAIVIHAQADDYQTDPGGNSGGRVVCGVIYPSAIPVATPEVATAPAAATPPA</sequence>